<organism evidence="2 3">
    <name type="scientific">Actinomyces israelii</name>
    <dbReference type="NCBI Taxonomy" id="1659"/>
    <lineage>
        <taxon>Bacteria</taxon>
        <taxon>Bacillati</taxon>
        <taxon>Actinomycetota</taxon>
        <taxon>Actinomycetes</taxon>
        <taxon>Actinomycetales</taxon>
        <taxon>Actinomycetaceae</taxon>
        <taxon>Actinomyces</taxon>
    </lineage>
</organism>
<feature type="transmembrane region" description="Helical" evidence="1">
    <location>
        <begin position="225"/>
        <end position="250"/>
    </location>
</feature>
<keyword evidence="3" id="KW-1185">Reference proteome</keyword>
<name>A0ABT4I8R6_9ACTO</name>
<comment type="caution">
    <text evidence="2">The sequence shown here is derived from an EMBL/GenBank/DDBJ whole genome shotgun (WGS) entry which is preliminary data.</text>
</comment>
<dbReference type="InterPro" id="IPR036259">
    <property type="entry name" value="MFS_trans_sf"/>
</dbReference>
<dbReference type="Pfam" id="PF07690">
    <property type="entry name" value="MFS_1"/>
    <property type="match status" value="1"/>
</dbReference>
<keyword evidence="1" id="KW-1133">Transmembrane helix</keyword>
<evidence type="ECO:0000313" key="3">
    <source>
        <dbReference type="Proteomes" id="UP001072034"/>
    </source>
</evidence>
<keyword evidence="1" id="KW-0472">Membrane</keyword>
<dbReference type="Gene3D" id="1.20.1250.20">
    <property type="entry name" value="MFS general substrate transporter like domains"/>
    <property type="match status" value="1"/>
</dbReference>
<dbReference type="SUPFAM" id="SSF103473">
    <property type="entry name" value="MFS general substrate transporter"/>
    <property type="match status" value="1"/>
</dbReference>
<sequence length="409" mass="40765">MSTSDSSARTLLEAAGLGFLVCAYLGRLPAAMNQLGLLLVVSAAGRSLALAGAVVAAVGLGTALGAPAVGRLHDRLGAWRVTACALVVQTAALVIIWCAVGRAWADWIVLAAGAVMGAANPQAGSVARAVWSSIARASEQPARALRIVRIGMGWETAADETSFVVGPVAAGGLVALLGAQGAVAALGTLTLVGEGLFIAWLLTHRDAVRPSGERTRPSGRGAPRTAALGAPAGAMLPVLLVITGVGVVFGTTQTALTAVHTAHGTPGLTGPVYGSMGITSAMVGFVSPGLRVGRLRKTATGGAVVLLCSLALMSVPSTLLAEAVILCLGAGVGVVLVTCYSRVEEITSADRITGAMTLASTGNVLGVSLGSTVTGVIGDNLHLGNLPAVVAGTCMIVVALIEAGARRRR</sequence>
<feature type="transmembrane region" description="Helical" evidence="1">
    <location>
        <begin position="270"/>
        <end position="287"/>
    </location>
</feature>
<feature type="transmembrane region" description="Helical" evidence="1">
    <location>
        <begin position="78"/>
        <end position="100"/>
    </location>
</feature>
<evidence type="ECO:0000313" key="2">
    <source>
        <dbReference type="EMBL" id="MCZ0857463.1"/>
    </source>
</evidence>
<dbReference type="PANTHER" id="PTHR23542">
    <property type="match status" value="1"/>
</dbReference>
<dbReference type="RefSeq" id="WP_052374564.1">
    <property type="nucleotide sequence ID" value="NZ_CAJPNG010000031.1"/>
</dbReference>
<feature type="transmembrane region" description="Helical" evidence="1">
    <location>
        <begin position="182"/>
        <end position="204"/>
    </location>
</feature>
<dbReference type="Proteomes" id="UP001072034">
    <property type="component" value="Unassembled WGS sequence"/>
</dbReference>
<keyword evidence="1" id="KW-0812">Transmembrane</keyword>
<feature type="transmembrane region" description="Helical" evidence="1">
    <location>
        <begin position="299"/>
        <end position="317"/>
    </location>
</feature>
<dbReference type="InterPro" id="IPR011701">
    <property type="entry name" value="MFS"/>
</dbReference>
<gene>
    <name evidence="2" type="ORF">OHJ16_05330</name>
</gene>
<dbReference type="PANTHER" id="PTHR23542:SF1">
    <property type="entry name" value="MAJOR FACILITATOR SUPERFAMILY (MFS) PROFILE DOMAIN-CONTAINING PROTEIN"/>
    <property type="match status" value="1"/>
</dbReference>
<feature type="transmembrane region" description="Helical" evidence="1">
    <location>
        <begin position="323"/>
        <end position="343"/>
    </location>
</feature>
<accession>A0ABT4I8R6</accession>
<dbReference type="EMBL" id="JAPTMY010000008">
    <property type="protein sequence ID" value="MCZ0857463.1"/>
    <property type="molecule type" value="Genomic_DNA"/>
</dbReference>
<evidence type="ECO:0000256" key="1">
    <source>
        <dbReference type="SAM" id="Phobius"/>
    </source>
</evidence>
<feature type="transmembrane region" description="Helical" evidence="1">
    <location>
        <begin position="355"/>
        <end position="377"/>
    </location>
</feature>
<feature type="transmembrane region" description="Helical" evidence="1">
    <location>
        <begin position="6"/>
        <end position="25"/>
    </location>
</feature>
<proteinExistence type="predicted"/>
<reference evidence="2" key="1">
    <citation type="submission" date="2022-10" db="EMBL/GenBank/DDBJ databases">
        <title>Genome sequence of Actinomyces israelii ATCC 10048.</title>
        <authorList>
            <person name="Watt R.M."/>
            <person name="Tong W.M."/>
        </authorList>
    </citation>
    <scope>NUCLEOTIDE SEQUENCE</scope>
    <source>
        <strain evidence="2">ATCC 10048</strain>
    </source>
</reference>
<feature type="transmembrane region" description="Helical" evidence="1">
    <location>
        <begin position="383"/>
        <end position="405"/>
    </location>
</feature>
<protein>
    <submittedName>
        <fullName evidence="2">MFS transporter</fullName>
    </submittedName>
</protein>